<accession>A0ACB9ZCD2</accession>
<gene>
    <name evidence="1" type="ORF">F4820DRAFT_444715</name>
</gene>
<name>A0ACB9ZCD2_9PEZI</name>
<dbReference type="Proteomes" id="UP001497700">
    <property type="component" value="Unassembled WGS sequence"/>
</dbReference>
<sequence>MSQYDICEDCRGSQYRTTPSHPQLDGKGEYGIRSPTAESSPEFRVPSPSYWDSMREEPTRYASPLERSGEASLLTRPGQSVEFGSVSPTPVRLWPASEAPSGAPRRPAWAREQAAAPPQLPSLREVLRSLESDELEQSSPAEVVEEGIHYSTFYNPPEMTVLNGGFTPPPEMALLNSAFTPPVDSAQSAPPTRGNVLSIGYLVNEPTGRDPIQ</sequence>
<protein>
    <submittedName>
        <fullName evidence="1">Uncharacterized protein</fullName>
    </submittedName>
</protein>
<evidence type="ECO:0000313" key="1">
    <source>
        <dbReference type="EMBL" id="KAI4868799.1"/>
    </source>
</evidence>
<comment type="caution">
    <text evidence="1">The sequence shown here is derived from an EMBL/GenBank/DDBJ whole genome shotgun (WGS) entry which is preliminary data.</text>
</comment>
<dbReference type="EMBL" id="MU393435">
    <property type="protein sequence ID" value="KAI4868799.1"/>
    <property type="molecule type" value="Genomic_DNA"/>
</dbReference>
<keyword evidence="2" id="KW-1185">Reference proteome</keyword>
<evidence type="ECO:0000313" key="2">
    <source>
        <dbReference type="Proteomes" id="UP001497700"/>
    </source>
</evidence>
<reference evidence="1 2" key="1">
    <citation type="journal article" date="2022" name="New Phytol.">
        <title>Ecological generalism drives hyperdiversity of secondary metabolite gene clusters in xylarialean endophytes.</title>
        <authorList>
            <person name="Franco M.E.E."/>
            <person name="Wisecaver J.H."/>
            <person name="Arnold A.E."/>
            <person name="Ju Y.M."/>
            <person name="Slot J.C."/>
            <person name="Ahrendt S."/>
            <person name="Moore L.P."/>
            <person name="Eastman K.E."/>
            <person name="Scott K."/>
            <person name="Konkel Z."/>
            <person name="Mondo S.J."/>
            <person name="Kuo A."/>
            <person name="Hayes R.D."/>
            <person name="Haridas S."/>
            <person name="Andreopoulos B."/>
            <person name="Riley R."/>
            <person name="LaButti K."/>
            <person name="Pangilinan J."/>
            <person name="Lipzen A."/>
            <person name="Amirebrahimi M."/>
            <person name="Yan J."/>
            <person name="Adam C."/>
            <person name="Keymanesh K."/>
            <person name="Ng V."/>
            <person name="Louie K."/>
            <person name="Northen T."/>
            <person name="Drula E."/>
            <person name="Henrissat B."/>
            <person name="Hsieh H.M."/>
            <person name="Youens-Clark K."/>
            <person name="Lutzoni F."/>
            <person name="Miadlikowska J."/>
            <person name="Eastwood D.C."/>
            <person name="Hamelin R.C."/>
            <person name="Grigoriev I.V."/>
            <person name="U'Ren J.M."/>
        </authorList>
    </citation>
    <scope>NUCLEOTIDE SEQUENCE [LARGE SCALE GENOMIC DNA]</scope>
    <source>
        <strain evidence="1 2">CBS 119005</strain>
    </source>
</reference>
<proteinExistence type="predicted"/>
<organism evidence="1 2">
    <name type="scientific">Hypoxylon rubiginosum</name>
    <dbReference type="NCBI Taxonomy" id="110542"/>
    <lineage>
        <taxon>Eukaryota</taxon>
        <taxon>Fungi</taxon>
        <taxon>Dikarya</taxon>
        <taxon>Ascomycota</taxon>
        <taxon>Pezizomycotina</taxon>
        <taxon>Sordariomycetes</taxon>
        <taxon>Xylariomycetidae</taxon>
        <taxon>Xylariales</taxon>
        <taxon>Hypoxylaceae</taxon>
        <taxon>Hypoxylon</taxon>
    </lineage>
</organism>